<dbReference type="Pfam" id="PF13976">
    <property type="entry name" value="gag_pre-integrs"/>
    <property type="match status" value="1"/>
</dbReference>
<name>A0A699JS50_TANCI</name>
<dbReference type="Pfam" id="PF00098">
    <property type="entry name" value="zf-CCHC"/>
    <property type="match status" value="1"/>
</dbReference>
<accession>A0A699JS50</accession>
<evidence type="ECO:0000256" key="2">
    <source>
        <dbReference type="PROSITE-ProRule" id="PRU00047"/>
    </source>
</evidence>
<dbReference type="InterPro" id="IPR036397">
    <property type="entry name" value="RNaseH_sf"/>
</dbReference>
<feature type="domain" description="CCHC-type" evidence="3">
    <location>
        <begin position="21"/>
        <end position="36"/>
    </location>
</feature>
<dbReference type="InterPro" id="IPR025724">
    <property type="entry name" value="GAG-pre-integrase_dom"/>
</dbReference>
<dbReference type="InterPro" id="IPR039537">
    <property type="entry name" value="Retrotran_Ty1/copia-like"/>
</dbReference>
<reference evidence="4" key="1">
    <citation type="journal article" date="2019" name="Sci. Rep.">
        <title>Draft genome of Tanacetum cinerariifolium, the natural source of mosquito coil.</title>
        <authorList>
            <person name="Yamashiro T."/>
            <person name="Shiraishi A."/>
            <person name="Satake H."/>
            <person name="Nakayama K."/>
        </authorList>
    </citation>
    <scope>NUCLEOTIDE SEQUENCE</scope>
</reference>
<organism evidence="4">
    <name type="scientific">Tanacetum cinerariifolium</name>
    <name type="common">Dalmatian daisy</name>
    <name type="synonym">Chrysanthemum cinerariifolium</name>
    <dbReference type="NCBI Taxonomy" id="118510"/>
    <lineage>
        <taxon>Eukaryota</taxon>
        <taxon>Viridiplantae</taxon>
        <taxon>Streptophyta</taxon>
        <taxon>Embryophyta</taxon>
        <taxon>Tracheophyta</taxon>
        <taxon>Spermatophyta</taxon>
        <taxon>Magnoliopsida</taxon>
        <taxon>eudicotyledons</taxon>
        <taxon>Gunneridae</taxon>
        <taxon>Pentapetalae</taxon>
        <taxon>asterids</taxon>
        <taxon>campanulids</taxon>
        <taxon>Asterales</taxon>
        <taxon>Asteraceae</taxon>
        <taxon>Asteroideae</taxon>
        <taxon>Anthemideae</taxon>
        <taxon>Anthemidinae</taxon>
        <taxon>Tanacetum</taxon>
    </lineage>
</organism>
<dbReference type="GO" id="GO:0003676">
    <property type="term" value="F:nucleic acid binding"/>
    <property type="evidence" value="ECO:0007669"/>
    <property type="project" value="InterPro"/>
</dbReference>
<protein>
    <submittedName>
        <fullName evidence="4">Integrase, catalytic region, zinc finger, CCHC-type, peptidase aspartic, catalytic</fullName>
    </submittedName>
</protein>
<dbReference type="SMART" id="SM00343">
    <property type="entry name" value="ZnF_C2HC"/>
    <property type="match status" value="1"/>
</dbReference>
<dbReference type="EMBL" id="BKCJ010443264">
    <property type="protein sequence ID" value="GFA54704.1"/>
    <property type="molecule type" value="Genomic_DNA"/>
</dbReference>
<keyword evidence="2" id="KW-0863">Zinc-finger</keyword>
<dbReference type="Pfam" id="PF22936">
    <property type="entry name" value="Pol_BBD"/>
    <property type="match status" value="1"/>
</dbReference>
<dbReference type="PROSITE" id="PS50158">
    <property type="entry name" value="ZF_CCHC"/>
    <property type="match status" value="1"/>
</dbReference>
<evidence type="ECO:0000259" key="3">
    <source>
        <dbReference type="PROSITE" id="PS50158"/>
    </source>
</evidence>
<dbReference type="SUPFAM" id="SSF53098">
    <property type="entry name" value="Ribonuclease H-like"/>
    <property type="match status" value="1"/>
</dbReference>
<dbReference type="GO" id="GO:0008270">
    <property type="term" value="F:zinc ion binding"/>
    <property type="evidence" value="ECO:0007669"/>
    <property type="project" value="UniProtKB-KW"/>
</dbReference>
<dbReference type="PANTHER" id="PTHR42648:SF18">
    <property type="entry name" value="RETROTRANSPOSON, UNCLASSIFIED-LIKE PROTEIN"/>
    <property type="match status" value="1"/>
</dbReference>
<proteinExistence type="predicted"/>
<dbReference type="PANTHER" id="PTHR42648">
    <property type="entry name" value="TRANSPOSASE, PUTATIVE-RELATED"/>
    <property type="match status" value="1"/>
</dbReference>
<dbReference type="Gene3D" id="4.10.60.10">
    <property type="entry name" value="Zinc finger, CCHC-type"/>
    <property type="match status" value="1"/>
</dbReference>
<keyword evidence="2" id="KW-0479">Metal-binding</keyword>
<dbReference type="GO" id="GO:0006508">
    <property type="term" value="P:proteolysis"/>
    <property type="evidence" value="ECO:0007669"/>
    <property type="project" value="UniProtKB-KW"/>
</dbReference>
<keyword evidence="2" id="KW-0862">Zinc</keyword>
<gene>
    <name evidence="4" type="ORF">Tci_626676</name>
</gene>
<feature type="non-terminal residue" evidence="4">
    <location>
        <position position="1"/>
    </location>
</feature>
<comment type="caution">
    <text evidence="4">The sequence shown here is derived from an EMBL/GenBank/DDBJ whole genome shotgun (WGS) entry which is preliminary data.</text>
</comment>
<dbReference type="InterPro" id="IPR001878">
    <property type="entry name" value="Znf_CCHC"/>
</dbReference>
<dbReference type="InterPro" id="IPR036875">
    <property type="entry name" value="Znf_CCHC_sf"/>
</dbReference>
<keyword evidence="1" id="KW-0378">Hydrolase</keyword>
<dbReference type="Gene3D" id="3.30.420.10">
    <property type="entry name" value="Ribonuclease H-like superfamily/Ribonuclease H"/>
    <property type="match status" value="1"/>
</dbReference>
<evidence type="ECO:0000313" key="4">
    <source>
        <dbReference type="EMBL" id="GFA54704.1"/>
    </source>
</evidence>
<evidence type="ECO:0000256" key="1">
    <source>
        <dbReference type="ARBA" id="ARBA00022670"/>
    </source>
</evidence>
<dbReference type="InterPro" id="IPR054722">
    <property type="entry name" value="PolX-like_BBD"/>
</dbReference>
<dbReference type="SUPFAM" id="SSF57756">
    <property type="entry name" value="Retrovirus zinc finger-like domains"/>
    <property type="match status" value="1"/>
</dbReference>
<dbReference type="GO" id="GO:0008233">
    <property type="term" value="F:peptidase activity"/>
    <property type="evidence" value="ECO:0007669"/>
    <property type="project" value="UniProtKB-KW"/>
</dbReference>
<keyword evidence="1" id="KW-0645">Protease</keyword>
<dbReference type="InterPro" id="IPR012337">
    <property type="entry name" value="RNaseH-like_sf"/>
</dbReference>
<dbReference type="AlphaFoldDB" id="A0A699JS50"/>
<sequence length="603" mass="67734">SSRPFASGSGGTSGRQRVIMCYNCKGKGHMAKQCTKPKRKRDAERFKDKVLLVQAQANGQVLQEEELDFLADPRMAESSTNQSVSNTESTSDSNIISYSKYMNESQYNIVQNSTLPALQDDLILSVIKQLKTQVVNCTKINQDNIQVNELLTAELERDTWSSQEGAPTFDELFEINNLQAQAQAKETVILKLKEKLNSLNGDVKDGNLKRDVEEIETLNIELDHKVTKLAVKNDHLKQTYKQLYDSIKSSSVRSKEQCDDLINKVNLKSAEVSDLNACLQEKVLVIQLDKLKGKVVLTEAVSLNPIDPELLKVDVAPLVPKLRRIFTLVGNVCPLTRIATPIIVPPRGPIPIVNSTDKPVVTLAVQIVLWYLDSGCSKHMTGDRSQLVNFVQKFFGMVKFGNDHVTKIMGYGDYQIGNVTISQVYYVEGLGHNLFFVGQFCDSDLEVAFCQHTCFIRNLDGVDLLTGSQGNNLYTLSIQDMMASSPICLLSKASKTKSWLSHRRLSHLNFGAINHLARQGLVRGLMRLKFEKDHLCSTCAMGKSTRKTHKPKSEDTNQEKLYLLHMDLCRPMCVESINGKKYILVVVDDYSRFTWVKFLEGNR</sequence>